<dbReference type="FunFam" id="1.20.58.1310:FF:000001">
    <property type="entry name" value="Rop guanine nucleotide exchange factor 9"/>
    <property type="match status" value="1"/>
</dbReference>
<dbReference type="Gene3D" id="1.20.58.2010">
    <property type="entry name" value="PRONE domain, subdomain 1"/>
    <property type="match status" value="1"/>
</dbReference>
<evidence type="ECO:0000259" key="4">
    <source>
        <dbReference type="PROSITE" id="PS51334"/>
    </source>
</evidence>
<protein>
    <submittedName>
        <fullName evidence="5">Rho guanine nucleotide exchange factor 8</fullName>
    </submittedName>
</protein>
<dbReference type="Gene3D" id="1.20.58.1310">
    <property type="entry name" value="PRONE domain, subdomain 2"/>
    <property type="match status" value="1"/>
</dbReference>
<feature type="region of interest" description="Disordered" evidence="3">
    <location>
        <begin position="458"/>
        <end position="500"/>
    </location>
</feature>
<dbReference type="FunFam" id="1.20.58.2010:FF:000003">
    <property type="entry name" value="Rop guanine nucleotide exchange factor 14"/>
    <property type="match status" value="1"/>
</dbReference>
<dbReference type="InterPro" id="IPR005512">
    <property type="entry name" value="PRONE_dom"/>
</dbReference>
<dbReference type="PANTHER" id="PTHR33101:SF10">
    <property type="entry name" value="ROP GUANINE NUCLEOTIDE EXCHANGE FACTOR 12"/>
    <property type="match status" value="1"/>
</dbReference>
<comment type="caution">
    <text evidence="5">The sequence shown here is derived from an EMBL/GenBank/DDBJ whole genome shotgun (WGS) entry which is preliminary data.</text>
</comment>
<dbReference type="AlphaFoldDB" id="A0A833W150"/>
<feature type="domain" description="PRONE" evidence="4">
    <location>
        <begin position="67"/>
        <end position="430"/>
    </location>
</feature>
<accession>A0A833W150</accession>
<keyword evidence="1 2" id="KW-0344">Guanine-nucleotide releasing factor</keyword>
<evidence type="ECO:0000256" key="1">
    <source>
        <dbReference type="ARBA" id="ARBA00022658"/>
    </source>
</evidence>
<dbReference type="OrthoDB" id="1053009at2759"/>
<evidence type="ECO:0000256" key="3">
    <source>
        <dbReference type="SAM" id="MobiDB-lite"/>
    </source>
</evidence>
<proteinExistence type="predicted"/>
<dbReference type="InterPro" id="IPR038937">
    <property type="entry name" value="RopGEF"/>
</dbReference>
<keyword evidence="6" id="KW-1185">Reference proteome</keyword>
<organism evidence="5 6">
    <name type="scientific">Carex littledalei</name>
    <dbReference type="NCBI Taxonomy" id="544730"/>
    <lineage>
        <taxon>Eukaryota</taxon>
        <taxon>Viridiplantae</taxon>
        <taxon>Streptophyta</taxon>
        <taxon>Embryophyta</taxon>
        <taxon>Tracheophyta</taxon>
        <taxon>Spermatophyta</taxon>
        <taxon>Magnoliopsida</taxon>
        <taxon>Liliopsida</taxon>
        <taxon>Poales</taxon>
        <taxon>Cyperaceae</taxon>
        <taxon>Cyperoideae</taxon>
        <taxon>Cariceae</taxon>
        <taxon>Carex</taxon>
        <taxon>Carex subgen. Euthyceras</taxon>
    </lineage>
</organism>
<evidence type="ECO:0000313" key="6">
    <source>
        <dbReference type="Proteomes" id="UP000623129"/>
    </source>
</evidence>
<dbReference type="Proteomes" id="UP000623129">
    <property type="component" value="Unassembled WGS sequence"/>
</dbReference>
<reference evidence="5" key="1">
    <citation type="submission" date="2020-01" db="EMBL/GenBank/DDBJ databases">
        <title>Genome sequence of Kobresia littledalei, the first chromosome-level genome in the family Cyperaceae.</title>
        <authorList>
            <person name="Qu G."/>
        </authorList>
    </citation>
    <scope>NUCLEOTIDE SEQUENCE</scope>
    <source>
        <strain evidence="5">C.B.Clarke</strain>
        <tissue evidence="5">Leaf</tissue>
    </source>
</reference>
<dbReference type="GO" id="GO:0005085">
    <property type="term" value="F:guanyl-nucleotide exchange factor activity"/>
    <property type="evidence" value="ECO:0007669"/>
    <property type="project" value="UniProtKB-UniRule"/>
</dbReference>
<dbReference type="EMBL" id="SWLB01000003">
    <property type="protein sequence ID" value="KAF3339809.1"/>
    <property type="molecule type" value="Genomic_DNA"/>
</dbReference>
<evidence type="ECO:0000313" key="5">
    <source>
        <dbReference type="EMBL" id="KAF3339809.1"/>
    </source>
</evidence>
<dbReference type="PROSITE" id="PS51334">
    <property type="entry name" value="PRONE"/>
    <property type="match status" value="1"/>
</dbReference>
<evidence type="ECO:0000256" key="2">
    <source>
        <dbReference type="PROSITE-ProRule" id="PRU00663"/>
    </source>
</evidence>
<sequence>MVRFLKRGNSLDRFLKLRHMFDSSARRAHSQPHESSNDITVGENIVGSQQLEVQQIGTVLETNDGPELTKEEILSEMALMKEKFAKLLLCEDMSGSGRKGVSPALTLSNAITNLAASVFGEQRRLEPMPPERRARWKKEIDWLLAVTDHIVVLVPTKQLHTNGTIMEVMRNQQRHDLHMGIPALRKIDAMLIQYLETFKDTQEFWYVSKDSSEFKNTQDDKWWLPSVKLQPGGLSEDARKHLETIRRDTNQILKLAMAINANVLTEMQIPDAYIENLPKNGRESLGDSVYKNITDDVFNPIDFISSMDLSTEHKIRDLKDRIEASVVIWKRKMHNKDTKSPWGVASGVSLEKREQFEERAETILQILKHRYPGTAQSSLDTSKIEHNKDVGFAVLESYSRVLESLASTVLNRVEDVIRADDLARNLSADNKKPPPPSHDSEPEVVKINRKASSPLTTLSDFMDWGADQDPETKKPDSGNLGDVLNPVEKMLKKPAENNVPKKFSYLESLGGLRSPTISRH</sequence>
<gene>
    <name evidence="5" type="ORF">FCM35_KLT15580</name>
</gene>
<feature type="region of interest" description="Disordered" evidence="3">
    <location>
        <begin position="425"/>
        <end position="445"/>
    </location>
</feature>
<name>A0A833W150_9POAL</name>
<dbReference type="Pfam" id="PF03759">
    <property type="entry name" value="PRONE"/>
    <property type="match status" value="1"/>
</dbReference>
<dbReference type="PANTHER" id="PTHR33101">
    <property type="entry name" value="ROP GUANINE NUCLEOTIDE EXCHANGE FACTOR 1"/>
    <property type="match status" value="1"/>
</dbReference>